<accession>A0A7R8VYX2</accession>
<feature type="region of interest" description="Disordered" evidence="1">
    <location>
        <begin position="160"/>
        <end position="184"/>
    </location>
</feature>
<evidence type="ECO:0000256" key="1">
    <source>
        <dbReference type="SAM" id="MobiDB-lite"/>
    </source>
</evidence>
<proteinExistence type="predicted"/>
<name>A0A7R8VYX2_TIMDO</name>
<sequence>MKKNTSAPGGFEATNKSLVAISLTPKDYRDRLNIVHMLKELGRLKLEEVNPHLRGGRMKHHLGKKKVHPTEIRTSISPSSAVKLNRASALANYDTEAGDDITPVGAKLSYLARGRRVAASPIIPHDGPSEASVSETPAELYHNYSSLMASLVLGDSSQLTSDSQHLGAQTELDGSDREEDPQVPLVTRGGRCPISRKKITLATFLQIPFMYRQKKPQRRRMLVLPAPKLPVRLLKYSRAGSDGRRTQPLPPLRFVVHGACSLYGATARRLSVVSRYLGRH</sequence>
<dbReference type="EMBL" id="OA575108">
    <property type="protein sequence ID" value="CAD7205429.1"/>
    <property type="molecule type" value="Genomic_DNA"/>
</dbReference>
<protein>
    <submittedName>
        <fullName evidence="2">Uncharacterized protein</fullName>
    </submittedName>
</protein>
<dbReference type="AlphaFoldDB" id="A0A7R8VYX2"/>
<organism evidence="2">
    <name type="scientific">Timema douglasi</name>
    <name type="common">Walking stick</name>
    <dbReference type="NCBI Taxonomy" id="61478"/>
    <lineage>
        <taxon>Eukaryota</taxon>
        <taxon>Metazoa</taxon>
        <taxon>Ecdysozoa</taxon>
        <taxon>Arthropoda</taxon>
        <taxon>Hexapoda</taxon>
        <taxon>Insecta</taxon>
        <taxon>Pterygota</taxon>
        <taxon>Neoptera</taxon>
        <taxon>Polyneoptera</taxon>
        <taxon>Phasmatodea</taxon>
        <taxon>Timematodea</taxon>
        <taxon>Timematoidea</taxon>
        <taxon>Timematidae</taxon>
        <taxon>Timema</taxon>
    </lineage>
</organism>
<reference evidence="2" key="1">
    <citation type="submission" date="2020-11" db="EMBL/GenBank/DDBJ databases">
        <authorList>
            <person name="Tran Van P."/>
        </authorList>
    </citation>
    <scope>NUCLEOTIDE SEQUENCE</scope>
</reference>
<gene>
    <name evidence="2" type="ORF">TDIB3V08_LOCUS11581</name>
</gene>
<evidence type="ECO:0000313" key="2">
    <source>
        <dbReference type="EMBL" id="CAD7205429.1"/>
    </source>
</evidence>